<evidence type="ECO:0000313" key="2">
    <source>
        <dbReference type="Proteomes" id="UP000594364"/>
    </source>
</evidence>
<dbReference type="EMBL" id="CP031385">
    <property type="protein sequence ID" value="QPG94247.1"/>
    <property type="molecule type" value="Genomic_DNA"/>
</dbReference>
<evidence type="ECO:0000313" key="1">
    <source>
        <dbReference type="EMBL" id="QPG94247.1"/>
    </source>
</evidence>
<reference evidence="1 2" key="1">
    <citation type="journal article" date="2018" name="PLoS Genet.">
        <title>Repeat elements organise 3D genome structure and mediate transcription in the filamentous fungus Epichloe festucae.</title>
        <authorList>
            <person name="Winter D.J."/>
            <person name="Ganley A.R.D."/>
            <person name="Young C.A."/>
            <person name="Liachko I."/>
            <person name="Schardl C.L."/>
            <person name="Dupont P.Y."/>
            <person name="Berry D."/>
            <person name="Ram A."/>
            <person name="Scott B."/>
            <person name="Cox M.P."/>
        </authorList>
    </citation>
    <scope>NUCLEOTIDE SEQUENCE [LARGE SCALE GENOMIC DNA]</scope>
    <source>
        <strain evidence="1 2">Fl1</strain>
    </source>
</reference>
<name>A0A7S9PSM8_EPIFF</name>
<protein>
    <submittedName>
        <fullName evidence="1">Uncharacterized protein</fullName>
    </submittedName>
</protein>
<gene>
    <name evidence="1" type="ORF">C2857_005487</name>
</gene>
<sequence length="55" mass="6276">MKLQKEAEDYVFVNEDQEEALIEELVAEGMLSIAFLTAKEEVAEEQAFLSQQLLN</sequence>
<proteinExistence type="predicted"/>
<dbReference type="Proteomes" id="UP000594364">
    <property type="component" value="Chromosome 1"/>
</dbReference>
<accession>A0A7S9PSM8</accession>
<organism evidence="1 2">
    <name type="scientific">Epichloe festucae (strain Fl1)</name>
    <dbReference type="NCBI Taxonomy" id="877507"/>
    <lineage>
        <taxon>Eukaryota</taxon>
        <taxon>Fungi</taxon>
        <taxon>Dikarya</taxon>
        <taxon>Ascomycota</taxon>
        <taxon>Pezizomycotina</taxon>
        <taxon>Sordariomycetes</taxon>
        <taxon>Hypocreomycetidae</taxon>
        <taxon>Hypocreales</taxon>
        <taxon>Clavicipitaceae</taxon>
        <taxon>Epichloe</taxon>
    </lineage>
</organism>
<keyword evidence="2" id="KW-1185">Reference proteome</keyword>
<dbReference type="AlphaFoldDB" id="A0A7S9PSM8"/>